<organism evidence="1">
    <name type="scientific">Arion vulgaris</name>
    <dbReference type="NCBI Taxonomy" id="1028688"/>
    <lineage>
        <taxon>Eukaryota</taxon>
        <taxon>Metazoa</taxon>
        <taxon>Spiralia</taxon>
        <taxon>Lophotrochozoa</taxon>
        <taxon>Mollusca</taxon>
        <taxon>Gastropoda</taxon>
        <taxon>Heterobranchia</taxon>
        <taxon>Euthyneura</taxon>
        <taxon>Panpulmonata</taxon>
        <taxon>Eupulmonata</taxon>
        <taxon>Stylommatophora</taxon>
        <taxon>Helicina</taxon>
        <taxon>Arionoidea</taxon>
        <taxon>Arionidae</taxon>
        <taxon>Arion</taxon>
    </lineage>
</organism>
<accession>A0A0B7B4V0</accession>
<protein>
    <submittedName>
        <fullName evidence="1">Uncharacterized protein</fullName>
    </submittedName>
</protein>
<dbReference type="AlphaFoldDB" id="A0A0B7B4V0"/>
<proteinExistence type="predicted"/>
<reference evidence="1" key="1">
    <citation type="submission" date="2014-12" db="EMBL/GenBank/DDBJ databases">
        <title>Insight into the proteome of Arion vulgaris.</title>
        <authorList>
            <person name="Aradska J."/>
            <person name="Bulat T."/>
            <person name="Smidak R."/>
            <person name="Sarate P."/>
            <person name="Gangsoo J."/>
            <person name="Sialana F."/>
            <person name="Bilban M."/>
            <person name="Lubec G."/>
        </authorList>
    </citation>
    <scope>NUCLEOTIDE SEQUENCE</scope>
    <source>
        <tissue evidence="1">Skin</tissue>
    </source>
</reference>
<name>A0A0B7B4V0_9EUPU</name>
<sequence>TDGSRCSLIEHTPHSASSGIQIKQIYIRVMFALFNSSLFAKYIALRHIA</sequence>
<gene>
    <name evidence="1" type="primary">ORF162799</name>
</gene>
<dbReference type="EMBL" id="HACG01041178">
    <property type="protein sequence ID" value="CEK88043.1"/>
    <property type="molecule type" value="Transcribed_RNA"/>
</dbReference>
<feature type="non-terminal residue" evidence="1">
    <location>
        <position position="1"/>
    </location>
</feature>
<evidence type="ECO:0000313" key="1">
    <source>
        <dbReference type="EMBL" id="CEK88043.1"/>
    </source>
</evidence>